<dbReference type="Pfam" id="PF12327">
    <property type="entry name" value="FtsZ_C"/>
    <property type="match status" value="1"/>
</dbReference>
<organism evidence="11 12">
    <name type="scientific">Blautia luti DSM 14534 = JCM 17040</name>
    <dbReference type="NCBI Taxonomy" id="649762"/>
    <lineage>
        <taxon>Bacteria</taxon>
        <taxon>Bacillati</taxon>
        <taxon>Bacillota</taxon>
        <taxon>Clostridia</taxon>
        <taxon>Lachnospirales</taxon>
        <taxon>Lachnospiraceae</taxon>
        <taxon>Blautia</taxon>
    </lineage>
</organism>
<gene>
    <name evidence="5 11" type="primary">ftsZ</name>
    <name evidence="11" type="ORF">GKZ57_02295</name>
</gene>
<dbReference type="Gene3D" id="3.30.1330.20">
    <property type="entry name" value="Tubulin/FtsZ, C-terminal domain"/>
    <property type="match status" value="1"/>
</dbReference>
<dbReference type="GO" id="GO:0000917">
    <property type="term" value="P:division septum assembly"/>
    <property type="evidence" value="ECO:0007669"/>
    <property type="project" value="UniProtKB-KW"/>
</dbReference>
<evidence type="ECO:0000256" key="2">
    <source>
        <dbReference type="ARBA" id="ARBA00022741"/>
    </source>
</evidence>
<dbReference type="EMBL" id="WMBC01000001">
    <property type="protein sequence ID" value="MTD60124.1"/>
    <property type="molecule type" value="Genomic_DNA"/>
</dbReference>
<dbReference type="InterPro" id="IPR008280">
    <property type="entry name" value="Tub_FtsZ_C"/>
</dbReference>
<keyword evidence="2 5" id="KW-0547">Nucleotide-binding</keyword>
<dbReference type="InterPro" id="IPR000158">
    <property type="entry name" value="Cell_div_FtsZ"/>
</dbReference>
<evidence type="ECO:0000256" key="6">
    <source>
        <dbReference type="NCBIfam" id="TIGR00065"/>
    </source>
</evidence>
<dbReference type="GO" id="GO:0032153">
    <property type="term" value="C:cell division site"/>
    <property type="evidence" value="ECO:0007669"/>
    <property type="project" value="UniProtKB-UniRule"/>
</dbReference>
<dbReference type="PROSITE" id="PS01134">
    <property type="entry name" value="FTSZ_1"/>
    <property type="match status" value="1"/>
</dbReference>
<dbReference type="Gene3D" id="3.40.50.1440">
    <property type="entry name" value="Tubulin/FtsZ, GTPase domain"/>
    <property type="match status" value="1"/>
</dbReference>
<dbReference type="Proteomes" id="UP000437824">
    <property type="component" value="Unassembled WGS sequence"/>
</dbReference>
<evidence type="ECO:0000256" key="3">
    <source>
        <dbReference type="ARBA" id="ARBA00023134"/>
    </source>
</evidence>
<dbReference type="Pfam" id="PF00091">
    <property type="entry name" value="Tubulin"/>
    <property type="match status" value="1"/>
</dbReference>
<keyword evidence="3 5" id="KW-0342">GTP-binding</keyword>
<protein>
    <recommendedName>
        <fullName evidence="5 6">Cell division protein FtsZ</fullName>
    </recommendedName>
</protein>
<dbReference type="PANTHER" id="PTHR30314">
    <property type="entry name" value="CELL DIVISION PROTEIN FTSZ-RELATED"/>
    <property type="match status" value="1"/>
</dbReference>
<feature type="domain" description="Tubulin/FtsZ 2-layer sandwich" evidence="10">
    <location>
        <begin position="204"/>
        <end position="319"/>
    </location>
</feature>
<keyword evidence="5" id="KW-0963">Cytoplasm</keyword>
<feature type="binding site" evidence="5">
    <location>
        <position position="136"/>
    </location>
    <ligand>
        <name>GTP</name>
        <dbReference type="ChEBI" id="CHEBI:37565"/>
    </ligand>
</feature>
<dbReference type="SUPFAM" id="SSF55307">
    <property type="entry name" value="Tubulin C-terminal domain-like"/>
    <property type="match status" value="1"/>
</dbReference>
<evidence type="ECO:0000256" key="1">
    <source>
        <dbReference type="ARBA" id="ARBA00009690"/>
    </source>
</evidence>
<dbReference type="InterPro" id="IPR045061">
    <property type="entry name" value="FtsZ/CetZ"/>
</dbReference>
<evidence type="ECO:0000259" key="10">
    <source>
        <dbReference type="SMART" id="SM00865"/>
    </source>
</evidence>
<dbReference type="FunFam" id="3.40.50.1440:FF:000001">
    <property type="entry name" value="Cell division protein FtsZ"/>
    <property type="match status" value="1"/>
</dbReference>
<dbReference type="PROSITE" id="PS01135">
    <property type="entry name" value="FTSZ_2"/>
    <property type="match status" value="1"/>
</dbReference>
<keyword evidence="5 7" id="KW-0132">Cell division</keyword>
<dbReference type="SMART" id="SM00864">
    <property type="entry name" value="Tubulin"/>
    <property type="match status" value="1"/>
</dbReference>
<dbReference type="InterPro" id="IPR020805">
    <property type="entry name" value="Cell_div_FtsZ_CS"/>
</dbReference>
<dbReference type="NCBIfam" id="TIGR00065">
    <property type="entry name" value="ftsZ"/>
    <property type="match status" value="1"/>
</dbReference>
<comment type="similarity">
    <text evidence="1 5 7">Belongs to the FtsZ family.</text>
</comment>
<dbReference type="SMART" id="SM00865">
    <property type="entry name" value="Tubulin_C"/>
    <property type="match status" value="1"/>
</dbReference>
<feature type="binding site" evidence="5">
    <location>
        <begin position="105"/>
        <end position="107"/>
    </location>
    <ligand>
        <name>GTP</name>
        <dbReference type="ChEBI" id="CHEBI:37565"/>
    </ligand>
</feature>
<keyword evidence="5 7" id="KW-0131">Cell cycle</keyword>
<feature type="domain" description="Tubulin/FtsZ GTPase" evidence="9">
    <location>
        <begin position="10"/>
        <end position="202"/>
    </location>
</feature>
<feature type="binding site" evidence="5">
    <location>
        <position position="140"/>
    </location>
    <ligand>
        <name>GTP</name>
        <dbReference type="ChEBI" id="CHEBI:37565"/>
    </ligand>
</feature>
<dbReference type="PANTHER" id="PTHR30314:SF3">
    <property type="entry name" value="MITOCHONDRIAL DIVISION PROTEIN FSZA"/>
    <property type="match status" value="1"/>
</dbReference>
<feature type="compositionally biased region" description="Basic and acidic residues" evidence="8">
    <location>
        <begin position="375"/>
        <end position="388"/>
    </location>
</feature>
<evidence type="ECO:0000256" key="7">
    <source>
        <dbReference type="RuleBase" id="RU000631"/>
    </source>
</evidence>
<proteinExistence type="inferred from homology"/>
<dbReference type="GO" id="GO:0051258">
    <property type="term" value="P:protein polymerization"/>
    <property type="evidence" value="ECO:0007669"/>
    <property type="project" value="UniProtKB-UniRule"/>
</dbReference>
<evidence type="ECO:0000259" key="9">
    <source>
        <dbReference type="SMART" id="SM00864"/>
    </source>
</evidence>
<name>A0A844GJ80_9FIRM</name>
<dbReference type="InterPro" id="IPR036525">
    <property type="entry name" value="Tubulin/FtsZ_GTPase_sf"/>
</dbReference>
<dbReference type="GO" id="GO:0005525">
    <property type="term" value="F:GTP binding"/>
    <property type="evidence" value="ECO:0007669"/>
    <property type="project" value="UniProtKB-UniRule"/>
</dbReference>
<dbReference type="RefSeq" id="WP_118509509.1">
    <property type="nucleotide sequence ID" value="NZ_WMBC01000001.1"/>
</dbReference>
<accession>A0A844GJ80</accession>
<dbReference type="InterPro" id="IPR024757">
    <property type="entry name" value="FtsZ_C"/>
</dbReference>
<feature type="compositionally biased region" description="Polar residues" evidence="8">
    <location>
        <begin position="352"/>
        <end position="374"/>
    </location>
</feature>
<dbReference type="AlphaFoldDB" id="A0A844GJ80"/>
<dbReference type="InterPro" id="IPR003008">
    <property type="entry name" value="Tubulin_FtsZ_GTPase"/>
</dbReference>
<dbReference type="InterPro" id="IPR037103">
    <property type="entry name" value="Tubulin/FtsZ-like_C"/>
</dbReference>
<feature type="region of interest" description="Disordered" evidence="8">
    <location>
        <begin position="317"/>
        <end position="388"/>
    </location>
</feature>
<comment type="subunit">
    <text evidence="5">Homodimer. Polymerizes to form a dynamic ring structure in a strictly GTP-dependent manner. Interacts directly with several other division proteins.</text>
</comment>
<dbReference type="PRINTS" id="PR00423">
    <property type="entry name" value="CELLDVISFTSZ"/>
</dbReference>
<feature type="compositionally biased region" description="Low complexity" evidence="8">
    <location>
        <begin position="331"/>
        <end position="348"/>
    </location>
</feature>
<evidence type="ECO:0000256" key="8">
    <source>
        <dbReference type="SAM" id="MobiDB-lite"/>
    </source>
</evidence>
<dbReference type="CDD" id="cd02201">
    <property type="entry name" value="FtsZ_type1"/>
    <property type="match status" value="1"/>
</dbReference>
<dbReference type="GO" id="GO:0005737">
    <property type="term" value="C:cytoplasm"/>
    <property type="evidence" value="ECO:0007669"/>
    <property type="project" value="UniProtKB-SubCell"/>
</dbReference>
<comment type="subcellular location">
    <subcellularLocation>
        <location evidence="5">Cytoplasm</location>
    </subcellularLocation>
    <text evidence="5">Assembles at midcell at the inner surface of the cytoplasmic membrane.</text>
</comment>
<evidence type="ECO:0000256" key="5">
    <source>
        <dbReference type="HAMAP-Rule" id="MF_00909"/>
    </source>
</evidence>
<feature type="binding site" evidence="5">
    <location>
        <position position="184"/>
    </location>
    <ligand>
        <name>GTP</name>
        <dbReference type="ChEBI" id="CHEBI:37565"/>
    </ligand>
</feature>
<dbReference type="SUPFAM" id="SSF52490">
    <property type="entry name" value="Tubulin nucleotide-binding domain-like"/>
    <property type="match status" value="1"/>
</dbReference>
<reference evidence="11 12" key="1">
    <citation type="submission" date="2019-11" db="EMBL/GenBank/DDBJ databases">
        <title>Draft genome sequence of Blautia luti DSM 14534T, isolated from human stool.</title>
        <authorList>
            <person name="Ortiz R."/>
            <person name="Melis-Arcos F."/>
            <person name="Covarrubias P."/>
            <person name="Cardenas J.P."/>
            <person name="Perez-Donoso J."/>
            <person name="Almonacid D."/>
        </authorList>
    </citation>
    <scope>NUCLEOTIDE SEQUENCE [LARGE SCALE GENOMIC DNA]</scope>
    <source>
        <strain evidence="11 12">DSM 14534</strain>
    </source>
</reference>
<dbReference type="GO" id="GO:0043093">
    <property type="term" value="P:FtsZ-dependent cytokinesis"/>
    <property type="evidence" value="ECO:0007669"/>
    <property type="project" value="UniProtKB-UniRule"/>
</dbReference>
<feature type="binding site" evidence="5">
    <location>
        <begin position="18"/>
        <end position="22"/>
    </location>
    <ligand>
        <name>GTP</name>
        <dbReference type="ChEBI" id="CHEBI:37565"/>
    </ligand>
</feature>
<comment type="caution">
    <text evidence="11">The sequence shown here is derived from an EMBL/GenBank/DDBJ whole genome shotgun (WGS) entry which is preliminary data.</text>
</comment>
<evidence type="ECO:0000313" key="12">
    <source>
        <dbReference type="Proteomes" id="UP000437824"/>
    </source>
</evidence>
<keyword evidence="4 5" id="KW-0717">Septation</keyword>
<evidence type="ECO:0000256" key="4">
    <source>
        <dbReference type="ARBA" id="ARBA00023210"/>
    </source>
</evidence>
<dbReference type="HAMAP" id="MF_00909">
    <property type="entry name" value="FtsZ"/>
    <property type="match status" value="1"/>
</dbReference>
<evidence type="ECO:0000313" key="11">
    <source>
        <dbReference type="EMBL" id="MTD60124.1"/>
    </source>
</evidence>
<comment type="function">
    <text evidence="5 7">Essential cell division protein that forms a contractile ring structure (Z ring) at the future cell division site. The regulation of the ring assembly controls the timing and the location of cell division. One of the functions of the FtsZ ring is to recruit other cell division proteins to the septum to produce a new cell wall between the dividing cells. Binds GTP and shows GTPase activity.</text>
</comment>
<sequence>MSNEAESSAKIIVIGVGGAGNNAVNRMVEESIGGVEFVGVNTDKQALTLCKAPTVLQIGEKITKGLGAGAQPEVGQKAAEESIEEVKQLMEGADMVFVTCGMGGGTGTGAAPVIAAAAKEMGILTVGVVTKPFRFEAKTRMNNALAGIENLKKAVDTLIVIPNDKLLEVVDRRTTMPEALRKADEVLQQAVQGITDLINLPALINLDFADVQTVMTDKGIAHIGIGEARGDDKAMEAVQQAVSSPLLETTIKGATHVIINISGDISLMDANDAASYVQELTGEDANIIFGAMYDDTVADYCRITVIATGLNDENLQASPFGKRSTASSFGSRRPSSQAAPAAGTATAGMNMPSFSLPTMNATPFGTTKTPSSTVQKKDIQIPDFLRNR</sequence>
<dbReference type="GO" id="GO:0003924">
    <property type="term" value="F:GTPase activity"/>
    <property type="evidence" value="ECO:0007669"/>
    <property type="project" value="UniProtKB-UniRule"/>
</dbReference>
<dbReference type="InterPro" id="IPR018316">
    <property type="entry name" value="Tubulin/FtsZ_2-layer-sand-dom"/>
</dbReference>